<dbReference type="GO" id="GO:0009253">
    <property type="term" value="P:peptidoglycan catabolic process"/>
    <property type="evidence" value="ECO:0007669"/>
    <property type="project" value="InterPro"/>
</dbReference>
<sequence>MVKVINNAVCRGVAGKRIGNVKGVVIHNDAGAIGATVESYVKRLESMTNKQLENGFAHYYIDRNTVARVEDTYNKAWHTANQDGNANYIGYEVCQSLGVSDKDFLANEQATFKQVAEDLKFYGLKANRDTVRLHREFVATACPHRSWELHGKSINSVKDYFIAQINKYMGVTTPKPPAAIKPPAKPKPPVKPQEIKRVAEKGTFYPNTAVAIKHTPTIKAKQEATLGKGESVIYDSYVKSDGYVWVSYIRNNGKRGYACSRDIKTGKAFGTFK</sequence>
<evidence type="ECO:0000313" key="4">
    <source>
        <dbReference type="Proteomes" id="UP000243591"/>
    </source>
</evidence>
<dbReference type="SMART" id="SM00287">
    <property type="entry name" value="SH3b"/>
    <property type="match status" value="1"/>
</dbReference>
<evidence type="ECO:0000259" key="1">
    <source>
        <dbReference type="SMART" id="SM00287"/>
    </source>
</evidence>
<dbReference type="AlphaFoldDB" id="A0A291BVT4"/>
<dbReference type="SUPFAM" id="SSF55846">
    <property type="entry name" value="N-acetylmuramoyl-L-alanine amidase-like"/>
    <property type="match status" value="1"/>
</dbReference>
<organism evidence="3 4">
    <name type="scientific">Brochothrix thermosphacta</name>
    <name type="common">Microbacterium thermosphactum</name>
    <dbReference type="NCBI Taxonomy" id="2756"/>
    <lineage>
        <taxon>Bacteria</taxon>
        <taxon>Bacillati</taxon>
        <taxon>Bacillota</taxon>
        <taxon>Bacilli</taxon>
        <taxon>Bacillales</taxon>
        <taxon>Listeriaceae</taxon>
        <taxon>Brochothrix</taxon>
    </lineage>
</organism>
<protein>
    <recommendedName>
        <fullName evidence="5">N-acetylmuramoyl-L-alanine amidase</fullName>
    </recommendedName>
</protein>
<dbReference type="Pfam" id="PF01510">
    <property type="entry name" value="Amidase_2"/>
    <property type="match status" value="1"/>
</dbReference>
<dbReference type="InterPro" id="IPR003646">
    <property type="entry name" value="SH3-like_bac-type"/>
</dbReference>
<dbReference type="GO" id="GO:0008745">
    <property type="term" value="F:N-acetylmuramoyl-L-alanine amidase activity"/>
    <property type="evidence" value="ECO:0007669"/>
    <property type="project" value="InterPro"/>
</dbReference>
<dbReference type="Gene3D" id="2.30.30.40">
    <property type="entry name" value="SH3 Domains"/>
    <property type="match status" value="1"/>
</dbReference>
<feature type="domain" description="SH3b" evidence="1">
    <location>
        <begin position="199"/>
        <end position="266"/>
    </location>
</feature>
<proteinExistence type="predicted"/>
<dbReference type="KEGG" id="bths:CNY62_02385"/>
<gene>
    <name evidence="3" type="ORF">CNY62_02385</name>
</gene>
<evidence type="ECO:0008006" key="5">
    <source>
        <dbReference type="Google" id="ProtNLM"/>
    </source>
</evidence>
<dbReference type="OrthoDB" id="2416895at2"/>
<evidence type="ECO:0000313" key="3">
    <source>
        <dbReference type="EMBL" id="ATF25332.1"/>
    </source>
</evidence>
<dbReference type="Proteomes" id="UP000243591">
    <property type="component" value="Chromosome"/>
</dbReference>
<dbReference type="InterPro" id="IPR002502">
    <property type="entry name" value="Amidase_domain"/>
</dbReference>
<feature type="domain" description="N-acetylmuramoyl-L-alanine amidase" evidence="2">
    <location>
        <begin position="6"/>
        <end position="153"/>
    </location>
</feature>
<dbReference type="CDD" id="cd06583">
    <property type="entry name" value="PGRP"/>
    <property type="match status" value="1"/>
</dbReference>
<name>A0A291BVT4_BROTH</name>
<dbReference type="RefSeq" id="WP_096699250.1">
    <property type="nucleotide sequence ID" value="NZ_CP023483.1"/>
</dbReference>
<keyword evidence="4" id="KW-1185">Reference proteome</keyword>
<dbReference type="SMART" id="SM00644">
    <property type="entry name" value="Ami_2"/>
    <property type="match status" value="1"/>
</dbReference>
<dbReference type="InterPro" id="IPR036505">
    <property type="entry name" value="Amidase/PGRP_sf"/>
</dbReference>
<evidence type="ECO:0000259" key="2">
    <source>
        <dbReference type="SMART" id="SM00644"/>
    </source>
</evidence>
<dbReference type="Gene3D" id="3.40.80.10">
    <property type="entry name" value="Peptidoglycan recognition protein-like"/>
    <property type="match status" value="1"/>
</dbReference>
<dbReference type="EMBL" id="CP023483">
    <property type="protein sequence ID" value="ATF25332.1"/>
    <property type="molecule type" value="Genomic_DNA"/>
</dbReference>
<reference evidence="3 4" key="1">
    <citation type="submission" date="2017-09" db="EMBL/GenBank/DDBJ databases">
        <title>Complete Genome Sequences of Two Strains of the Meat Spoilage Bacterium Brochothrix thermosphacta Isolated from Ground Chicken.</title>
        <authorList>
            <person name="Paoli G.C."/>
            <person name="Wijey C."/>
            <person name="Chen C.-Y."/>
            <person name="Nguyen L."/>
            <person name="Yan X."/>
            <person name="Irwin P.L."/>
        </authorList>
    </citation>
    <scope>NUCLEOTIDE SEQUENCE [LARGE SCALE GENOMIC DNA]</scope>
    <source>
        <strain evidence="3 4">BI</strain>
    </source>
</reference>
<accession>A0A291BVT4</accession>
<dbReference type="Pfam" id="PF08460">
    <property type="entry name" value="SH3_5"/>
    <property type="match status" value="1"/>
</dbReference>